<organism evidence="10 11">
    <name type="scientific">Argiope bruennichi</name>
    <name type="common">Wasp spider</name>
    <name type="synonym">Aranea bruennichi</name>
    <dbReference type="NCBI Taxonomy" id="94029"/>
    <lineage>
        <taxon>Eukaryota</taxon>
        <taxon>Metazoa</taxon>
        <taxon>Ecdysozoa</taxon>
        <taxon>Arthropoda</taxon>
        <taxon>Chelicerata</taxon>
        <taxon>Arachnida</taxon>
        <taxon>Araneae</taxon>
        <taxon>Araneomorphae</taxon>
        <taxon>Entelegynae</taxon>
        <taxon>Araneoidea</taxon>
        <taxon>Araneidae</taxon>
        <taxon>Argiope</taxon>
    </lineage>
</organism>
<dbReference type="GO" id="GO:0006631">
    <property type="term" value="P:fatty acid metabolic process"/>
    <property type="evidence" value="ECO:0007669"/>
    <property type="project" value="TreeGrafter"/>
</dbReference>
<evidence type="ECO:0000259" key="9">
    <source>
        <dbReference type="Pfam" id="PF13193"/>
    </source>
</evidence>
<dbReference type="InterPro" id="IPR020845">
    <property type="entry name" value="AMP-binding_CS"/>
</dbReference>
<feature type="domain" description="AMP-binding enzyme C-terminal" evidence="9">
    <location>
        <begin position="707"/>
        <end position="782"/>
    </location>
</feature>
<keyword evidence="11" id="KW-1185">Reference proteome</keyword>
<dbReference type="InterPro" id="IPR045851">
    <property type="entry name" value="AMP-bd_C_sf"/>
</dbReference>
<dbReference type="FunFam" id="3.30.300.30:FF:000008">
    <property type="entry name" value="2,3-dihydroxybenzoate-AMP ligase"/>
    <property type="match status" value="1"/>
</dbReference>
<dbReference type="InterPro" id="IPR025110">
    <property type="entry name" value="AMP-bd_C"/>
</dbReference>
<feature type="domain" description="AMP-dependent synthetase/ligase" evidence="8">
    <location>
        <begin position="266"/>
        <end position="656"/>
    </location>
</feature>
<reference evidence="10" key="2">
    <citation type="submission" date="2020-06" db="EMBL/GenBank/DDBJ databases">
        <authorList>
            <person name="Sheffer M."/>
        </authorList>
    </citation>
    <scope>NUCLEOTIDE SEQUENCE</scope>
</reference>
<dbReference type="Gene3D" id="3.30.300.30">
    <property type="match status" value="1"/>
</dbReference>
<dbReference type="InterPro" id="IPR042099">
    <property type="entry name" value="ANL_N_sf"/>
</dbReference>
<evidence type="ECO:0000256" key="2">
    <source>
        <dbReference type="ARBA" id="ARBA00022598"/>
    </source>
</evidence>
<comment type="similarity">
    <text evidence="1">Belongs to the ATP-dependent AMP-binding enzyme family.</text>
</comment>
<comment type="catalytic activity">
    <reaction evidence="7">
        <text>a medium-chain fatty acid + ATP + CoA = a medium-chain fatty acyl-CoA + AMP + diphosphate</text>
        <dbReference type="Rhea" id="RHEA:48340"/>
        <dbReference type="ChEBI" id="CHEBI:30616"/>
        <dbReference type="ChEBI" id="CHEBI:33019"/>
        <dbReference type="ChEBI" id="CHEBI:57287"/>
        <dbReference type="ChEBI" id="CHEBI:59558"/>
        <dbReference type="ChEBI" id="CHEBI:90546"/>
        <dbReference type="ChEBI" id="CHEBI:456215"/>
        <dbReference type="EC" id="6.2.1.2"/>
    </reaction>
</comment>
<evidence type="ECO:0000256" key="7">
    <source>
        <dbReference type="ARBA" id="ARBA00048277"/>
    </source>
</evidence>
<dbReference type="Gene3D" id="3.40.50.12780">
    <property type="entry name" value="N-terminal domain of ligase-like"/>
    <property type="match status" value="1"/>
</dbReference>
<comment type="caution">
    <text evidence="10">The sequence shown here is derived from an EMBL/GenBank/DDBJ whole genome shotgun (WGS) entry which is preliminary data.</text>
</comment>
<comment type="catalytic activity">
    <reaction evidence="6">
        <text>octanoate + ATP + CoA = octanoyl-CoA + AMP + diphosphate</text>
        <dbReference type="Rhea" id="RHEA:33631"/>
        <dbReference type="ChEBI" id="CHEBI:25646"/>
        <dbReference type="ChEBI" id="CHEBI:30616"/>
        <dbReference type="ChEBI" id="CHEBI:33019"/>
        <dbReference type="ChEBI" id="CHEBI:57287"/>
        <dbReference type="ChEBI" id="CHEBI:57386"/>
        <dbReference type="ChEBI" id="CHEBI:456215"/>
    </reaction>
</comment>
<evidence type="ECO:0000256" key="3">
    <source>
        <dbReference type="ARBA" id="ARBA00037247"/>
    </source>
</evidence>
<dbReference type="AlphaFoldDB" id="A0A8T0F0R1"/>
<dbReference type="Pfam" id="PF00501">
    <property type="entry name" value="AMP-binding"/>
    <property type="match status" value="1"/>
</dbReference>
<evidence type="ECO:0000256" key="6">
    <source>
        <dbReference type="ARBA" id="ARBA00047319"/>
    </source>
</evidence>
<evidence type="ECO:0000313" key="11">
    <source>
        <dbReference type="Proteomes" id="UP000807504"/>
    </source>
</evidence>
<dbReference type="Pfam" id="PF13193">
    <property type="entry name" value="AMP-binding_C"/>
    <property type="match status" value="1"/>
</dbReference>
<sequence>MVSDDGPSRVYNGPAFKKSEVLETDEEMSTSSALEIILEYSISEELEETSSDVSTHAPPPPKATKQKLKYIIPTNLRLAPSVRGMLKNPPICLAFNVFRNSRSEEWIQIPASYTVTTKLSLSTNTYVFGPQYGAYQISIHTPYNHNNPFVNGLEAKEGMSHFFDFSIECIEECKMSLSRTELNCVLTSIWYPHSFRRCEPADRGFQQHRRFYWNVDGLGKSLLRSLKLHYLHTRCISEIQKKIKNSYYFMYGDAMLSSSRIGQIIDNSADKCGDSIAVVSVQQNISKTYSELRHEAERLASGLISIGLRKGDRIGICCPNCYEWPLVQFAAAKAGLILVNINPASQAMELEYCLKKVGCKALVIWDMLKTQDYYQILCDIIPDLPKSTYGSPKNNKLSNLEHIIMISDSKKNGILSLKDVFESADKESDMKLSEVEKLLQFDDPVNIQFTSGTTGTPKGAVLTHHNLVNNALLAGRRFGFNLYKPVVCCHLPLFHSFGCVYGSLSSIFYQGTCVFPSLTFDAFSSLAATEKYRCSVVFGTPTMYVDMIRNFKSGKFNIGSLKQGIIGGAAANASLVKDIREILDIPHLMVGYGATETSPAVSSTRFVEDFENVTNGVMQLVEYAEVKIVDDKGQLLPVNARGELCVRGHNTFLGYWDDEEKTAQVLDKTHWYHTGDLASMNEYGFIKIVGRIKDMIIRGGENIYPLEVENFLNTHPSILEVHICGVPDDRMGEEACAWICLKEGAKLTEEEVKEFCKGKISHYKIPRYIMFVKEFPKTQSGKIKKSEMTKIASEKLKL</sequence>
<evidence type="ECO:0000256" key="4">
    <source>
        <dbReference type="ARBA" id="ARBA00039009"/>
    </source>
</evidence>
<dbReference type="PANTHER" id="PTHR43201:SF5">
    <property type="entry name" value="MEDIUM-CHAIN ACYL-COA LIGASE ACSF2, MITOCHONDRIAL"/>
    <property type="match status" value="1"/>
</dbReference>
<dbReference type="EC" id="6.2.1.2" evidence="4"/>
<dbReference type="SUPFAM" id="SSF56801">
    <property type="entry name" value="Acetyl-CoA synthetase-like"/>
    <property type="match status" value="1"/>
</dbReference>
<gene>
    <name evidence="10" type="ORF">HNY73_013612</name>
</gene>
<protein>
    <recommendedName>
        <fullName evidence="5">Medium-chain acyl-CoA ligase ACSF2, mitochondrial</fullName>
        <ecNumber evidence="4">6.2.1.2</ecNumber>
    </recommendedName>
</protein>
<evidence type="ECO:0000313" key="10">
    <source>
        <dbReference type="EMBL" id="KAF8783454.1"/>
    </source>
</evidence>
<dbReference type="GO" id="GO:0031956">
    <property type="term" value="F:medium-chain fatty acid-CoA ligase activity"/>
    <property type="evidence" value="ECO:0007669"/>
    <property type="project" value="UniProtKB-EC"/>
</dbReference>
<dbReference type="InterPro" id="IPR000873">
    <property type="entry name" value="AMP-dep_synth/lig_dom"/>
</dbReference>
<reference evidence="10" key="1">
    <citation type="journal article" date="2020" name="bioRxiv">
        <title>Chromosome-level reference genome of the European wasp spider Argiope bruennichi: a resource for studies on range expansion and evolutionary adaptation.</title>
        <authorList>
            <person name="Sheffer M.M."/>
            <person name="Hoppe A."/>
            <person name="Krehenwinkel H."/>
            <person name="Uhl G."/>
            <person name="Kuss A.W."/>
            <person name="Jensen L."/>
            <person name="Jensen C."/>
            <person name="Gillespie R.G."/>
            <person name="Hoff K.J."/>
            <person name="Prost S."/>
        </authorList>
    </citation>
    <scope>NUCLEOTIDE SEQUENCE</scope>
</reference>
<dbReference type="EMBL" id="JABXBU010001863">
    <property type="protein sequence ID" value="KAF8783454.1"/>
    <property type="molecule type" value="Genomic_DNA"/>
</dbReference>
<evidence type="ECO:0000259" key="8">
    <source>
        <dbReference type="Pfam" id="PF00501"/>
    </source>
</evidence>
<name>A0A8T0F0R1_ARGBR</name>
<dbReference type="Proteomes" id="UP000807504">
    <property type="component" value="Unassembled WGS sequence"/>
</dbReference>
<comment type="function">
    <text evidence="3">Acyl-CoA synthases catalyze the initial reaction in fatty acid metabolism, by forming a thioester with CoA. Has some preference toward medium-chain substrates. Plays a role in adipocyte differentiation.</text>
</comment>
<dbReference type="PROSITE" id="PS00455">
    <property type="entry name" value="AMP_BINDING"/>
    <property type="match status" value="1"/>
</dbReference>
<accession>A0A8T0F0R1</accession>
<evidence type="ECO:0000256" key="5">
    <source>
        <dbReference type="ARBA" id="ARBA00039638"/>
    </source>
</evidence>
<proteinExistence type="inferred from homology"/>
<keyword evidence="2 10" id="KW-0436">Ligase</keyword>
<evidence type="ECO:0000256" key="1">
    <source>
        <dbReference type="ARBA" id="ARBA00006432"/>
    </source>
</evidence>
<dbReference type="PANTHER" id="PTHR43201">
    <property type="entry name" value="ACYL-COA SYNTHETASE"/>
    <property type="match status" value="1"/>
</dbReference>